<evidence type="ECO:0000313" key="2">
    <source>
        <dbReference type="Proteomes" id="UP000605013"/>
    </source>
</evidence>
<name>A0ABS1WIL7_9FLAO</name>
<gene>
    <name evidence="1" type="ORF">JAO71_04085</name>
</gene>
<dbReference type="SUPFAM" id="SSF81593">
    <property type="entry name" value="Nucleotidyltransferase substrate binding subunit/domain"/>
    <property type="match status" value="1"/>
</dbReference>
<dbReference type="RefSeq" id="WP_202999070.1">
    <property type="nucleotide sequence ID" value="NZ_JAEMEF010000002.1"/>
</dbReference>
<keyword evidence="2" id="KW-1185">Reference proteome</keyword>
<dbReference type="Pfam" id="PF08780">
    <property type="entry name" value="NTase_sub_bind"/>
    <property type="match status" value="1"/>
</dbReference>
<comment type="caution">
    <text evidence="1">The sequence shown here is derived from an EMBL/GenBank/DDBJ whole genome shotgun (WGS) entry which is preliminary data.</text>
</comment>
<dbReference type="Gene3D" id="1.20.120.330">
    <property type="entry name" value="Nucleotidyltransferases domain 2"/>
    <property type="match status" value="1"/>
</dbReference>
<evidence type="ECO:0000313" key="1">
    <source>
        <dbReference type="EMBL" id="MBL7558976.1"/>
    </source>
</evidence>
<dbReference type="InterPro" id="IPR010235">
    <property type="entry name" value="HepT"/>
</dbReference>
<accession>A0ABS1WIL7</accession>
<proteinExistence type="predicted"/>
<dbReference type="NCBIfam" id="TIGR01987">
    <property type="entry name" value="HI0074"/>
    <property type="match status" value="1"/>
</dbReference>
<protein>
    <submittedName>
        <fullName evidence="1">Nucleotidyltransferase substrate binding protein</fullName>
    </submittedName>
</protein>
<dbReference type="EMBL" id="JAEMEF010000002">
    <property type="protein sequence ID" value="MBL7558976.1"/>
    <property type="molecule type" value="Genomic_DNA"/>
</dbReference>
<sequence>MSKEDIRWEQRFSNYVKAFNKLDQAVTKIKEDYVVDEDGNIDDDEFLDDIIKEGVIKRFEYTHEIAWNVMKDYAEYQGNTNVGGSRDAVREAFKIGIIPNGKIWMEMILSRNKTSHTYNEETADEIFNLVINDYHNVFKSFLTTMEGKRSGEQENLFEEE</sequence>
<organism evidence="1 2">
    <name type="scientific">Olleya sediminilitoris</name>
    <dbReference type="NCBI Taxonomy" id="2795739"/>
    <lineage>
        <taxon>Bacteria</taxon>
        <taxon>Pseudomonadati</taxon>
        <taxon>Bacteroidota</taxon>
        <taxon>Flavobacteriia</taxon>
        <taxon>Flavobacteriales</taxon>
        <taxon>Flavobacteriaceae</taxon>
    </lineage>
</organism>
<dbReference type="Proteomes" id="UP000605013">
    <property type="component" value="Unassembled WGS sequence"/>
</dbReference>
<reference evidence="1 2" key="1">
    <citation type="submission" date="2020-12" db="EMBL/GenBank/DDBJ databases">
        <title>Olleya sediminilitoris sp. nov., isolated from a tidal flat.</title>
        <authorList>
            <person name="Park S."/>
            <person name="Yoon J.-H."/>
        </authorList>
    </citation>
    <scope>NUCLEOTIDE SEQUENCE [LARGE SCALE GENOMIC DNA]</scope>
    <source>
        <strain evidence="1 2">YSTF-M6</strain>
    </source>
</reference>